<feature type="binding site" evidence="5">
    <location>
        <position position="216"/>
    </location>
    <ligand>
        <name>Zn(2+)</name>
        <dbReference type="ChEBI" id="CHEBI:29105"/>
    </ligand>
</feature>
<dbReference type="InterPro" id="IPR004254">
    <property type="entry name" value="AdipoR/HlyIII-related"/>
</dbReference>
<keyword evidence="2 6" id="KW-0812">Transmembrane</keyword>
<evidence type="ECO:0000256" key="3">
    <source>
        <dbReference type="ARBA" id="ARBA00022989"/>
    </source>
</evidence>
<feature type="transmembrane region" description="Helical" evidence="6">
    <location>
        <begin position="130"/>
        <end position="149"/>
    </location>
</feature>
<dbReference type="PANTHER" id="PTHR20855:SF3">
    <property type="entry name" value="LD03007P"/>
    <property type="match status" value="1"/>
</dbReference>
<evidence type="ECO:0000313" key="8">
    <source>
        <dbReference type="Proteomes" id="UP000681075"/>
    </source>
</evidence>
<dbReference type="Pfam" id="PF03006">
    <property type="entry name" value="HlyIII"/>
    <property type="match status" value="1"/>
</dbReference>
<dbReference type="Proteomes" id="UP000681075">
    <property type="component" value="Unassembled WGS sequence"/>
</dbReference>
<reference evidence="7" key="1">
    <citation type="submission" date="2021-02" db="EMBL/GenBank/DDBJ databases">
        <title>Genome sequence of Rhodospirillales sp. strain TMPK1 isolated from soil.</title>
        <authorList>
            <person name="Nakai R."/>
            <person name="Kusada H."/>
            <person name="Tamaki H."/>
        </authorList>
    </citation>
    <scope>NUCLEOTIDE SEQUENCE</scope>
    <source>
        <strain evidence="7">TMPK1</strain>
    </source>
</reference>
<sequence length="239" mass="25400">MATHAPLKGRVRAPVNLQAQSRVTTRRPTEREERANAWTHGIGALLSLLAAVSLIVLPPVRASSVTIASCIAFCIAALITMGASTAHHASVCERKKRLFLAFDHAAIGILIAGSWTAFAAVSLPARDLPPLLAGLWSAASIIAIEQFVCLSRGCEPWLEQYSAALFLAMGWIPVAIYGDKVLAGLPYDSAVLLSAGCLSYTTGVVAYVARRVPFHHAVWHVLVVAGATLHFFALRAALA</sequence>
<feature type="transmembrane region" description="Helical" evidence="6">
    <location>
        <begin position="190"/>
        <end position="210"/>
    </location>
</feature>
<organism evidence="7 8">
    <name type="scientific">Roseiterribacter gracilis</name>
    <dbReference type="NCBI Taxonomy" id="2812848"/>
    <lineage>
        <taxon>Bacteria</taxon>
        <taxon>Pseudomonadati</taxon>
        <taxon>Pseudomonadota</taxon>
        <taxon>Alphaproteobacteria</taxon>
        <taxon>Rhodospirillales</taxon>
        <taxon>Roseiterribacteraceae</taxon>
        <taxon>Roseiterribacter</taxon>
    </lineage>
</organism>
<keyword evidence="5" id="KW-0862">Zinc</keyword>
<evidence type="ECO:0000256" key="2">
    <source>
        <dbReference type="ARBA" id="ARBA00022692"/>
    </source>
</evidence>
<dbReference type="PANTHER" id="PTHR20855">
    <property type="entry name" value="ADIPOR/PROGESTIN RECEPTOR-RELATED"/>
    <property type="match status" value="1"/>
</dbReference>
<evidence type="ECO:0000313" key="7">
    <source>
        <dbReference type="EMBL" id="GIL40827.1"/>
    </source>
</evidence>
<name>A0A8S8XH42_9PROT</name>
<feature type="transmembrane region" description="Helical" evidence="6">
    <location>
        <begin position="37"/>
        <end position="57"/>
    </location>
</feature>
<keyword evidence="4 6" id="KW-0472">Membrane</keyword>
<feature type="transmembrane region" description="Helical" evidence="6">
    <location>
        <begin position="63"/>
        <end position="86"/>
    </location>
</feature>
<dbReference type="EMBL" id="BOPV01000001">
    <property type="protein sequence ID" value="GIL40827.1"/>
    <property type="molecule type" value="Genomic_DNA"/>
</dbReference>
<protein>
    <submittedName>
        <fullName evidence="7">Hemolysin D</fullName>
    </submittedName>
</protein>
<gene>
    <name evidence="7" type="ORF">TMPK1_30640</name>
</gene>
<evidence type="ECO:0000256" key="5">
    <source>
        <dbReference type="PIRSR" id="PIRSR604254-1"/>
    </source>
</evidence>
<proteinExistence type="predicted"/>
<keyword evidence="3 6" id="KW-1133">Transmembrane helix</keyword>
<evidence type="ECO:0000256" key="4">
    <source>
        <dbReference type="ARBA" id="ARBA00023136"/>
    </source>
</evidence>
<dbReference type="GO" id="GO:0016020">
    <property type="term" value="C:membrane"/>
    <property type="evidence" value="ECO:0007669"/>
    <property type="project" value="UniProtKB-SubCell"/>
</dbReference>
<feature type="transmembrane region" description="Helical" evidence="6">
    <location>
        <begin position="98"/>
        <end position="118"/>
    </location>
</feature>
<comment type="subcellular location">
    <subcellularLocation>
        <location evidence="1">Membrane</location>
        <topology evidence="1">Multi-pass membrane protein</topology>
    </subcellularLocation>
</comment>
<feature type="transmembrane region" description="Helical" evidence="6">
    <location>
        <begin position="161"/>
        <end position="178"/>
    </location>
</feature>
<keyword evidence="5" id="KW-0479">Metal-binding</keyword>
<comment type="caution">
    <text evidence="7">The sequence shown here is derived from an EMBL/GenBank/DDBJ whole genome shotgun (WGS) entry which is preliminary data.</text>
</comment>
<feature type="transmembrane region" description="Helical" evidence="6">
    <location>
        <begin position="217"/>
        <end position="238"/>
    </location>
</feature>
<dbReference type="AlphaFoldDB" id="A0A8S8XH42"/>
<feature type="binding site" evidence="5">
    <location>
        <position position="220"/>
    </location>
    <ligand>
        <name>Zn(2+)</name>
        <dbReference type="ChEBI" id="CHEBI:29105"/>
    </ligand>
</feature>
<accession>A0A8S8XH42</accession>
<keyword evidence="8" id="KW-1185">Reference proteome</keyword>
<evidence type="ECO:0000256" key="6">
    <source>
        <dbReference type="SAM" id="Phobius"/>
    </source>
</evidence>
<feature type="binding site" evidence="5">
    <location>
        <position position="88"/>
    </location>
    <ligand>
        <name>Zn(2+)</name>
        <dbReference type="ChEBI" id="CHEBI:29105"/>
    </ligand>
</feature>
<evidence type="ECO:0000256" key="1">
    <source>
        <dbReference type="ARBA" id="ARBA00004141"/>
    </source>
</evidence>
<dbReference type="GO" id="GO:0046872">
    <property type="term" value="F:metal ion binding"/>
    <property type="evidence" value="ECO:0007669"/>
    <property type="project" value="UniProtKB-KW"/>
</dbReference>